<keyword evidence="3" id="KW-1185">Reference proteome</keyword>
<dbReference type="InterPro" id="IPR010131">
    <property type="entry name" value="MdtP/NodT-like"/>
</dbReference>
<dbReference type="PANTHER" id="PTHR30203:SF24">
    <property type="entry name" value="BLR4935 PROTEIN"/>
    <property type="match status" value="1"/>
</dbReference>
<gene>
    <name evidence="2" type="ORF">KE626_24220</name>
</gene>
<name>A0ABS5J5F6_9BACT</name>
<sequence length="448" mass="49273">MLPGAWLLANITTFTLQPAVAQGLPHAGASALSSLHQRDTAVLSPDSLFKTCPVSLQQYLHLVSTQHLGYAAQQYNVSIAAAGIESAKVFPDPQLSLDGFDNQHRVLKLSYGYNAGISTTIELGGKRKARTQLARSGLELSRALLQDYFRNLRADAAIAWYNAIQQQRLYQVQQQSYVLMRQLADADVIRFQKGVITETDARQSKLEAGNLGNNLYQQEADWKTALAQLNINTGQARADTLLLPSGNFEHLERVFILQDLISTAQENRADAVAANINKVMAGKSLVLAKANRTIDLGVNAGVGYNAEATSDIAPTPRYIAGSAGISVPLKLSNHYKGELHAAQYAVKQAVLDYEQVLLQIRTEVTQAWFNYTAATQQVKQFENGLLADAEKVLQGKIYSYKRGETSLLEVLNAQRTWNNLQHDYYQALYSHAAALIALERAAGIWDIV</sequence>
<reference evidence="2 3" key="1">
    <citation type="submission" date="2021-04" db="EMBL/GenBank/DDBJ databases">
        <title>Chitinophaga sp. nov., isolated from the rhizosphere soil.</title>
        <authorList>
            <person name="He S."/>
        </authorList>
    </citation>
    <scope>NUCLEOTIDE SEQUENCE [LARGE SCALE GENOMIC DNA]</scope>
    <source>
        <strain evidence="2 3">2R12</strain>
    </source>
</reference>
<organism evidence="2 3">
    <name type="scientific">Chitinophaga hostae</name>
    <dbReference type="NCBI Taxonomy" id="2831022"/>
    <lineage>
        <taxon>Bacteria</taxon>
        <taxon>Pseudomonadati</taxon>
        <taxon>Bacteroidota</taxon>
        <taxon>Chitinophagia</taxon>
        <taxon>Chitinophagales</taxon>
        <taxon>Chitinophagaceae</taxon>
        <taxon>Chitinophaga</taxon>
    </lineage>
</organism>
<evidence type="ECO:0000256" key="1">
    <source>
        <dbReference type="ARBA" id="ARBA00007613"/>
    </source>
</evidence>
<dbReference type="Proteomes" id="UP000676386">
    <property type="component" value="Unassembled WGS sequence"/>
</dbReference>
<dbReference type="EMBL" id="JAGTXB010000014">
    <property type="protein sequence ID" value="MBS0030455.1"/>
    <property type="molecule type" value="Genomic_DNA"/>
</dbReference>
<protein>
    <submittedName>
        <fullName evidence="2">TolC family protein</fullName>
    </submittedName>
</protein>
<comment type="caution">
    <text evidence="2">The sequence shown here is derived from an EMBL/GenBank/DDBJ whole genome shotgun (WGS) entry which is preliminary data.</text>
</comment>
<proteinExistence type="inferred from homology"/>
<dbReference type="InterPro" id="IPR003423">
    <property type="entry name" value="OMP_efflux"/>
</dbReference>
<dbReference type="RefSeq" id="WP_211975593.1">
    <property type="nucleotide sequence ID" value="NZ_CBFHAM010000077.1"/>
</dbReference>
<dbReference type="SUPFAM" id="SSF56954">
    <property type="entry name" value="Outer membrane efflux proteins (OEP)"/>
    <property type="match status" value="1"/>
</dbReference>
<dbReference type="PANTHER" id="PTHR30203">
    <property type="entry name" value="OUTER MEMBRANE CATION EFFLUX PROTEIN"/>
    <property type="match status" value="1"/>
</dbReference>
<comment type="similarity">
    <text evidence="1">Belongs to the outer membrane factor (OMF) (TC 1.B.17) family.</text>
</comment>
<evidence type="ECO:0000313" key="3">
    <source>
        <dbReference type="Proteomes" id="UP000676386"/>
    </source>
</evidence>
<evidence type="ECO:0000313" key="2">
    <source>
        <dbReference type="EMBL" id="MBS0030455.1"/>
    </source>
</evidence>
<accession>A0ABS5J5F6</accession>
<dbReference type="Gene3D" id="1.20.1600.10">
    <property type="entry name" value="Outer membrane efflux proteins (OEP)"/>
    <property type="match status" value="1"/>
</dbReference>
<dbReference type="Pfam" id="PF02321">
    <property type="entry name" value="OEP"/>
    <property type="match status" value="1"/>
</dbReference>